<evidence type="ECO:0000313" key="14">
    <source>
        <dbReference type="EMBL" id="CUA81464.1"/>
    </source>
</evidence>
<dbReference type="GO" id="GO:0006281">
    <property type="term" value="P:DNA repair"/>
    <property type="evidence" value="ECO:0007669"/>
    <property type="project" value="UniProtKB-KW"/>
</dbReference>
<feature type="domain" description="Uracil-DNA glycosylase-like" evidence="13">
    <location>
        <begin position="138"/>
        <end position="285"/>
    </location>
</feature>
<dbReference type="EC" id="3.2.2.27" evidence="3"/>
<dbReference type="Gene3D" id="3.40.470.10">
    <property type="entry name" value="Uracil-DNA glycosylase-like domain"/>
    <property type="match status" value="1"/>
</dbReference>
<evidence type="ECO:0000256" key="11">
    <source>
        <dbReference type="ARBA" id="ARBA00023204"/>
    </source>
</evidence>
<dbReference type="GO" id="GO:0046872">
    <property type="term" value="F:metal ion binding"/>
    <property type="evidence" value="ECO:0007669"/>
    <property type="project" value="UniProtKB-KW"/>
</dbReference>
<reference evidence="15" key="1">
    <citation type="submission" date="2015-08" db="EMBL/GenBank/DDBJ databases">
        <authorList>
            <person name="Varghese N."/>
        </authorList>
    </citation>
    <scope>NUCLEOTIDE SEQUENCE [LARGE SCALE GENOMIC DNA]</scope>
    <source>
        <strain evidence="15">DSM 17901</strain>
    </source>
</reference>
<evidence type="ECO:0000256" key="1">
    <source>
        <dbReference type="ARBA" id="ARBA00001400"/>
    </source>
</evidence>
<keyword evidence="15" id="KW-1185">Reference proteome</keyword>
<dbReference type="SMART" id="SM00986">
    <property type="entry name" value="UDG"/>
    <property type="match status" value="1"/>
</dbReference>
<evidence type="ECO:0000256" key="9">
    <source>
        <dbReference type="ARBA" id="ARBA00023004"/>
    </source>
</evidence>
<keyword evidence="8" id="KW-0378">Hydrolase</keyword>
<dbReference type="Proteomes" id="UP000243535">
    <property type="component" value="Unassembled WGS sequence"/>
</dbReference>
<accession>A0A0K6GRT1</accession>
<dbReference type="InterPro" id="IPR051536">
    <property type="entry name" value="UDG_Type-4/5"/>
</dbReference>
<evidence type="ECO:0000313" key="15">
    <source>
        <dbReference type="Proteomes" id="UP000243535"/>
    </source>
</evidence>
<keyword evidence="5" id="KW-0004">4Fe-4S</keyword>
<name>A0A0K6GRT1_9NEIS</name>
<comment type="similarity">
    <text evidence="2">Belongs to the uracil-DNA glycosylase (UDG) superfamily. Type 4 (UDGa) family.</text>
</comment>
<dbReference type="CDD" id="cd10030">
    <property type="entry name" value="UDG-F4_TTUDGA_SPO1dp_like"/>
    <property type="match status" value="1"/>
</dbReference>
<dbReference type="PANTHER" id="PTHR33693:SF1">
    <property type="entry name" value="TYPE-4 URACIL-DNA GLYCOSYLASE"/>
    <property type="match status" value="1"/>
</dbReference>
<keyword evidence="11" id="KW-0234">DNA repair</keyword>
<evidence type="ECO:0000256" key="4">
    <source>
        <dbReference type="ARBA" id="ARBA00019403"/>
    </source>
</evidence>
<gene>
    <name evidence="14" type="ORF">Ga0061063_0306</name>
</gene>
<dbReference type="InterPro" id="IPR005122">
    <property type="entry name" value="Uracil-DNA_glycosylase-like"/>
</dbReference>
<evidence type="ECO:0000256" key="12">
    <source>
        <dbReference type="SAM" id="MobiDB-lite"/>
    </source>
</evidence>
<keyword evidence="7" id="KW-0227">DNA damage</keyword>
<dbReference type="OrthoDB" id="5290748at2"/>
<protein>
    <recommendedName>
        <fullName evidence="4">Type-4 uracil-DNA glycosylase</fullName>
        <ecNumber evidence="3">3.2.2.27</ecNumber>
    </recommendedName>
</protein>
<sequence>MNRKEYVLSQFGLGPRWVRRGQTYPAALASAAAEKMPAVLPSSAEMTHTERLSPAMDPAQPASSQLQQALSADRPAYAYAERQAQALPLAESPYQAVQLSPAQPPARALPPMDWATLEAEVKGCTRCRLCETRTQAVFGRGNPKARWLVVGEAPGEQEDRQGLPFVGRAGQLLNNMLRAAGLDSDTDVYIANVIKCRPPANRNPSQDEIAACQPYLRQQIDHIQPSLILALGRFAAQTLLETTEPIGRLRGKVHHYASTPLIVSYHPAYLLRTQPDKAKAWQDLVFARREMAHLQGKP</sequence>
<dbReference type="AlphaFoldDB" id="A0A0K6GRT1"/>
<dbReference type="InterPro" id="IPR005273">
    <property type="entry name" value="Ura-DNA_glyco_family4"/>
</dbReference>
<dbReference type="EMBL" id="CYHA01000001">
    <property type="protein sequence ID" value="CUA81464.1"/>
    <property type="molecule type" value="Genomic_DNA"/>
</dbReference>
<evidence type="ECO:0000256" key="8">
    <source>
        <dbReference type="ARBA" id="ARBA00022801"/>
    </source>
</evidence>
<evidence type="ECO:0000256" key="6">
    <source>
        <dbReference type="ARBA" id="ARBA00022723"/>
    </source>
</evidence>
<dbReference type="PANTHER" id="PTHR33693">
    <property type="entry name" value="TYPE-5 URACIL-DNA GLYCOSYLASE"/>
    <property type="match status" value="1"/>
</dbReference>
<feature type="region of interest" description="Disordered" evidence="12">
    <location>
        <begin position="48"/>
        <end position="70"/>
    </location>
</feature>
<evidence type="ECO:0000259" key="13">
    <source>
        <dbReference type="SMART" id="SM00986"/>
    </source>
</evidence>
<keyword evidence="10" id="KW-0411">Iron-sulfur</keyword>
<evidence type="ECO:0000256" key="3">
    <source>
        <dbReference type="ARBA" id="ARBA00012030"/>
    </source>
</evidence>
<proteinExistence type="inferred from homology"/>
<feature type="compositionally biased region" description="Low complexity" evidence="12">
    <location>
        <begin position="58"/>
        <end position="70"/>
    </location>
</feature>
<dbReference type="SUPFAM" id="SSF52141">
    <property type="entry name" value="Uracil-DNA glycosylase-like"/>
    <property type="match status" value="1"/>
</dbReference>
<evidence type="ECO:0000256" key="7">
    <source>
        <dbReference type="ARBA" id="ARBA00022763"/>
    </source>
</evidence>
<organism evidence="14 15">
    <name type="scientific">Gulbenkiania indica</name>
    <dbReference type="NCBI Taxonomy" id="375574"/>
    <lineage>
        <taxon>Bacteria</taxon>
        <taxon>Pseudomonadati</taxon>
        <taxon>Pseudomonadota</taxon>
        <taxon>Betaproteobacteria</taxon>
        <taxon>Neisseriales</taxon>
        <taxon>Chromobacteriaceae</taxon>
        <taxon>Gulbenkiania</taxon>
    </lineage>
</organism>
<dbReference type="NCBIfam" id="TIGR00758">
    <property type="entry name" value="UDG_fam4"/>
    <property type="match status" value="1"/>
</dbReference>
<dbReference type="GO" id="GO:0051539">
    <property type="term" value="F:4 iron, 4 sulfur cluster binding"/>
    <property type="evidence" value="ECO:0007669"/>
    <property type="project" value="UniProtKB-KW"/>
</dbReference>
<keyword evidence="9" id="KW-0408">Iron</keyword>
<keyword evidence="6" id="KW-0479">Metal-binding</keyword>
<dbReference type="Pfam" id="PF03167">
    <property type="entry name" value="UDG"/>
    <property type="match status" value="1"/>
</dbReference>
<dbReference type="STRING" id="375574.GCA_001418035_00106"/>
<dbReference type="SMART" id="SM00987">
    <property type="entry name" value="UreE_C"/>
    <property type="match status" value="1"/>
</dbReference>
<evidence type="ECO:0000256" key="2">
    <source>
        <dbReference type="ARBA" id="ARBA00006521"/>
    </source>
</evidence>
<evidence type="ECO:0000256" key="5">
    <source>
        <dbReference type="ARBA" id="ARBA00022485"/>
    </source>
</evidence>
<dbReference type="InterPro" id="IPR036895">
    <property type="entry name" value="Uracil-DNA_glycosylase-like_sf"/>
</dbReference>
<dbReference type="GO" id="GO:0004844">
    <property type="term" value="F:uracil DNA N-glycosylase activity"/>
    <property type="evidence" value="ECO:0007669"/>
    <property type="project" value="UniProtKB-EC"/>
</dbReference>
<evidence type="ECO:0000256" key="10">
    <source>
        <dbReference type="ARBA" id="ARBA00023014"/>
    </source>
</evidence>
<comment type="catalytic activity">
    <reaction evidence="1">
        <text>Hydrolyzes single-stranded DNA or mismatched double-stranded DNA and polynucleotides, releasing free uracil.</text>
        <dbReference type="EC" id="3.2.2.27"/>
    </reaction>
</comment>